<organism evidence="1 2">
    <name type="scientific">Vigna angularis var. angularis</name>
    <dbReference type="NCBI Taxonomy" id="157739"/>
    <lineage>
        <taxon>Eukaryota</taxon>
        <taxon>Viridiplantae</taxon>
        <taxon>Streptophyta</taxon>
        <taxon>Embryophyta</taxon>
        <taxon>Tracheophyta</taxon>
        <taxon>Spermatophyta</taxon>
        <taxon>Magnoliopsida</taxon>
        <taxon>eudicotyledons</taxon>
        <taxon>Gunneridae</taxon>
        <taxon>Pentapetalae</taxon>
        <taxon>rosids</taxon>
        <taxon>fabids</taxon>
        <taxon>Fabales</taxon>
        <taxon>Fabaceae</taxon>
        <taxon>Papilionoideae</taxon>
        <taxon>50 kb inversion clade</taxon>
        <taxon>NPAAA clade</taxon>
        <taxon>indigoferoid/millettioid clade</taxon>
        <taxon>Phaseoleae</taxon>
        <taxon>Vigna</taxon>
    </lineage>
</organism>
<dbReference type="EMBL" id="AP015042">
    <property type="protein sequence ID" value="BAT97507.1"/>
    <property type="molecule type" value="Genomic_DNA"/>
</dbReference>
<keyword evidence="2" id="KW-1185">Reference proteome</keyword>
<dbReference type="InterPro" id="IPR039638">
    <property type="entry name" value="MED33A/B"/>
</dbReference>
<dbReference type="GO" id="GO:2000762">
    <property type="term" value="P:regulation of phenylpropanoid metabolic process"/>
    <property type="evidence" value="ECO:0007669"/>
    <property type="project" value="InterPro"/>
</dbReference>
<name>A0A0S3SXK2_PHAAN</name>
<dbReference type="OrthoDB" id="1703684at2759"/>
<gene>
    <name evidence="1" type="primary">Vigan.09G096700</name>
    <name evidence="1" type="ORF">VIGAN_09096700</name>
</gene>
<evidence type="ECO:0000313" key="1">
    <source>
        <dbReference type="EMBL" id="BAT97507.1"/>
    </source>
</evidence>
<dbReference type="PANTHER" id="PTHR33739:SF7">
    <property type="entry name" value="MEDIATOR OF RNA POLYMERASE II TRANSCRIPTION SUBUNIT 33B"/>
    <property type="match status" value="1"/>
</dbReference>
<dbReference type="Proteomes" id="UP000291084">
    <property type="component" value="Chromosome 9"/>
</dbReference>
<dbReference type="GO" id="GO:0016592">
    <property type="term" value="C:mediator complex"/>
    <property type="evidence" value="ECO:0007669"/>
    <property type="project" value="InterPro"/>
</dbReference>
<sequence length="166" mass="18682">MEAMVWEGVMELTKWAQEKKTDPLLWSIQVSAALNSAGVSLPSVDLAHRLISYICFDTTRMIEITDGHNSSCDNHVPLAWKLLEKAMAVRILPPLLALSLLSTRVLPYRHLHPAAYALYIDLLNRHAFSLSSRNGSMKDVLKLGISTMLEGEKRKLGFRIRKEKGI</sequence>
<evidence type="ECO:0000313" key="2">
    <source>
        <dbReference type="Proteomes" id="UP000291084"/>
    </source>
</evidence>
<accession>A0A0S3SXK2</accession>
<reference evidence="1 2" key="1">
    <citation type="journal article" date="2015" name="Sci. Rep.">
        <title>The power of single molecule real-time sequencing technology in the de novo assembly of a eukaryotic genome.</title>
        <authorList>
            <person name="Sakai H."/>
            <person name="Naito K."/>
            <person name="Ogiso-Tanaka E."/>
            <person name="Takahashi Y."/>
            <person name="Iseki K."/>
            <person name="Muto C."/>
            <person name="Satou K."/>
            <person name="Teruya K."/>
            <person name="Shiroma A."/>
            <person name="Shimoji M."/>
            <person name="Hirano T."/>
            <person name="Itoh T."/>
            <person name="Kaga A."/>
            <person name="Tomooka N."/>
        </authorList>
    </citation>
    <scope>NUCLEOTIDE SEQUENCE [LARGE SCALE GENOMIC DNA]</scope>
    <source>
        <strain evidence="2">cv. Shumari</strain>
    </source>
</reference>
<protein>
    <submittedName>
        <fullName evidence="1">Uncharacterized protein</fullName>
    </submittedName>
</protein>
<proteinExistence type="predicted"/>
<dbReference type="PANTHER" id="PTHR33739">
    <property type="entry name" value="OS07G0681500 PROTEIN"/>
    <property type="match status" value="1"/>
</dbReference>
<dbReference type="AlphaFoldDB" id="A0A0S3SXK2"/>